<gene>
    <name evidence="6" type="ORF">SCP_0905890</name>
</gene>
<dbReference type="Pfam" id="PF01494">
    <property type="entry name" value="FAD_binding_3"/>
    <property type="match status" value="1"/>
</dbReference>
<dbReference type="GO" id="GO:0044550">
    <property type="term" value="P:secondary metabolite biosynthetic process"/>
    <property type="evidence" value="ECO:0007669"/>
    <property type="project" value="TreeGrafter"/>
</dbReference>
<dbReference type="EMBL" id="BFAD01000009">
    <property type="protein sequence ID" value="GBE86709.1"/>
    <property type="molecule type" value="Genomic_DNA"/>
</dbReference>
<keyword evidence="1" id="KW-0285">Flavoprotein</keyword>
<name>A0A401GX18_9APHY</name>
<dbReference type="STRING" id="139825.A0A401GX18"/>
<organism evidence="6 7">
    <name type="scientific">Sparassis crispa</name>
    <dbReference type="NCBI Taxonomy" id="139825"/>
    <lineage>
        <taxon>Eukaryota</taxon>
        <taxon>Fungi</taxon>
        <taxon>Dikarya</taxon>
        <taxon>Basidiomycota</taxon>
        <taxon>Agaricomycotina</taxon>
        <taxon>Agaricomycetes</taxon>
        <taxon>Polyporales</taxon>
        <taxon>Sparassidaceae</taxon>
        <taxon>Sparassis</taxon>
    </lineage>
</organism>
<dbReference type="Gene3D" id="3.50.50.60">
    <property type="entry name" value="FAD/NAD(P)-binding domain"/>
    <property type="match status" value="1"/>
</dbReference>
<dbReference type="PRINTS" id="PR00420">
    <property type="entry name" value="RNGMNOXGNASE"/>
</dbReference>
<proteinExistence type="predicted"/>
<feature type="region of interest" description="Disordered" evidence="4">
    <location>
        <begin position="438"/>
        <end position="468"/>
    </location>
</feature>
<evidence type="ECO:0000259" key="5">
    <source>
        <dbReference type="Pfam" id="PF01494"/>
    </source>
</evidence>
<dbReference type="PANTHER" id="PTHR46720:SF3">
    <property type="entry name" value="FAD-BINDING DOMAIN-CONTAINING PROTEIN-RELATED"/>
    <property type="match status" value="1"/>
</dbReference>
<dbReference type="InParanoid" id="A0A401GX18"/>
<accession>A0A401GX18</accession>
<dbReference type="GeneID" id="38783626"/>
<evidence type="ECO:0000256" key="1">
    <source>
        <dbReference type="ARBA" id="ARBA00022630"/>
    </source>
</evidence>
<dbReference type="AlphaFoldDB" id="A0A401GX18"/>
<protein>
    <submittedName>
        <fullName evidence="6">6-methylsalicylic acid decarboxylase atA</fullName>
    </submittedName>
</protein>
<dbReference type="PANTHER" id="PTHR46720">
    <property type="entry name" value="HYDROXYLASE, PUTATIVE (AFU_ORTHOLOGUE AFUA_3G01460)-RELATED"/>
    <property type="match status" value="1"/>
</dbReference>
<keyword evidence="2" id="KW-0274">FAD</keyword>
<evidence type="ECO:0000313" key="6">
    <source>
        <dbReference type="EMBL" id="GBE86709.1"/>
    </source>
</evidence>
<dbReference type="InterPro" id="IPR036188">
    <property type="entry name" value="FAD/NAD-bd_sf"/>
</dbReference>
<dbReference type="Proteomes" id="UP000287166">
    <property type="component" value="Unassembled WGS sequence"/>
</dbReference>
<dbReference type="SUPFAM" id="SSF54373">
    <property type="entry name" value="FAD-linked reductases, C-terminal domain"/>
    <property type="match status" value="1"/>
</dbReference>
<comment type="caution">
    <text evidence="6">The sequence shown here is derived from an EMBL/GenBank/DDBJ whole genome shotgun (WGS) entry which is preliminary data.</text>
</comment>
<reference evidence="6 7" key="1">
    <citation type="journal article" date="2018" name="Sci. Rep.">
        <title>Genome sequence of the cauliflower mushroom Sparassis crispa (Hanabiratake) and its association with beneficial usage.</title>
        <authorList>
            <person name="Kiyama R."/>
            <person name="Furutani Y."/>
            <person name="Kawaguchi K."/>
            <person name="Nakanishi T."/>
        </authorList>
    </citation>
    <scope>NUCLEOTIDE SEQUENCE [LARGE SCALE GENOMIC DNA]</scope>
</reference>
<keyword evidence="3" id="KW-0560">Oxidoreductase</keyword>
<evidence type="ECO:0000256" key="4">
    <source>
        <dbReference type="SAM" id="MobiDB-lite"/>
    </source>
</evidence>
<sequence>MRGPGESKFTVAICGGGVGGLTCAVALARYPDIHVDVYESASEFAEVGAGIGMWPRTWKIMQALGLHRDLAKITDISPEEQLKAAFTFRKGDQPEGLSFYTFRTPGGLIPFHRPDFQAVLLRHLSPSTRTYTCKRLVSYDQPSRPGAPLILYFADGTTATADVLVGADGVKSAVRRTAMRELAQGKSNAEAAQLLSAAEPRWSGTCAYRTTIPTELIKARLPGHRVLRESLIYFGQDTQFTIYPVARGTLINLAAFRARYELEDTTVDGAWVEDVPRAEFLDDFPQLEPEMRALLQLVERPSRWAVHTTAPLPSFVSGRVALLGDAAHAMMPYQGSGAGQAIEDAYVLAALLGHAGTRAQTLPRALAAYDAVRRPCAQRVARGSRENGLLFTLNVPGLAGGLAEAAKRVRRNWEWAWETTVDGDVERALAGNEFPDLEDVETPHGSTHDSAQLGDVDEKTSYHWSKSPGQIQRDREQLLCTSAAGHAHRGGFGSLDVMRLMGVSYLPPGAE</sequence>
<dbReference type="GO" id="GO:0016491">
    <property type="term" value="F:oxidoreductase activity"/>
    <property type="evidence" value="ECO:0007669"/>
    <property type="project" value="UniProtKB-KW"/>
</dbReference>
<evidence type="ECO:0000313" key="7">
    <source>
        <dbReference type="Proteomes" id="UP000287166"/>
    </source>
</evidence>
<evidence type="ECO:0000256" key="3">
    <source>
        <dbReference type="ARBA" id="ARBA00023002"/>
    </source>
</evidence>
<dbReference type="InterPro" id="IPR051104">
    <property type="entry name" value="FAD_monoxygenase"/>
</dbReference>
<dbReference type="OrthoDB" id="417877at2759"/>
<dbReference type="SUPFAM" id="SSF51905">
    <property type="entry name" value="FAD/NAD(P)-binding domain"/>
    <property type="match status" value="1"/>
</dbReference>
<feature type="domain" description="FAD-binding" evidence="5">
    <location>
        <begin position="9"/>
        <end position="382"/>
    </location>
</feature>
<evidence type="ECO:0000256" key="2">
    <source>
        <dbReference type="ARBA" id="ARBA00022827"/>
    </source>
</evidence>
<dbReference type="GO" id="GO:0071949">
    <property type="term" value="F:FAD binding"/>
    <property type="evidence" value="ECO:0007669"/>
    <property type="project" value="InterPro"/>
</dbReference>
<keyword evidence="7" id="KW-1185">Reference proteome</keyword>
<dbReference type="InterPro" id="IPR002938">
    <property type="entry name" value="FAD-bd"/>
</dbReference>
<dbReference type="RefSeq" id="XP_027617622.1">
    <property type="nucleotide sequence ID" value="XM_027761821.1"/>
</dbReference>